<dbReference type="Gene3D" id="3.30.710.10">
    <property type="entry name" value="Potassium Channel Kv1.1, Chain A"/>
    <property type="match status" value="1"/>
</dbReference>
<dbReference type="CDD" id="cd00121">
    <property type="entry name" value="MATH"/>
    <property type="match status" value="1"/>
</dbReference>
<dbReference type="InterPro" id="IPR000210">
    <property type="entry name" value="BTB/POZ_dom"/>
</dbReference>
<keyword evidence="6" id="KW-1185">Reference proteome</keyword>
<comment type="similarity">
    <text evidence="2">Belongs to the Tdpoz family.</text>
</comment>
<comment type="pathway">
    <text evidence="1">Protein modification; protein ubiquitination.</text>
</comment>
<feature type="domain" description="BTB" evidence="3">
    <location>
        <begin position="204"/>
        <end position="265"/>
    </location>
</feature>
<evidence type="ECO:0000256" key="2">
    <source>
        <dbReference type="ARBA" id="ARBA00010846"/>
    </source>
</evidence>
<dbReference type="SUPFAM" id="SSF49599">
    <property type="entry name" value="TRAF domain-like"/>
    <property type="match status" value="1"/>
</dbReference>
<dbReference type="PROSITE" id="PS50144">
    <property type="entry name" value="MATH"/>
    <property type="match status" value="1"/>
</dbReference>
<evidence type="ECO:0000259" key="4">
    <source>
        <dbReference type="PROSITE" id="PS50144"/>
    </source>
</evidence>
<accession>A0AAD8R3W0</accession>
<dbReference type="Gene3D" id="1.25.40.420">
    <property type="match status" value="1"/>
</dbReference>
<dbReference type="PANTHER" id="PTHR26379:SF316">
    <property type="entry name" value="MATH DOMAIN-CONTAINING PROTEIN"/>
    <property type="match status" value="1"/>
</dbReference>
<dbReference type="InterPro" id="IPR002083">
    <property type="entry name" value="MATH/TRAF_dom"/>
</dbReference>
<dbReference type="AlphaFoldDB" id="A0AAD8R3W0"/>
<dbReference type="GO" id="GO:0016567">
    <property type="term" value="P:protein ubiquitination"/>
    <property type="evidence" value="ECO:0007669"/>
    <property type="project" value="InterPro"/>
</dbReference>
<dbReference type="Pfam" id="PF22486">
    <property type="entry name" value="MATH_2"/>
    <property type="match status" value="1"/>
</dbReference>
<evidence type="ECO:0000313" key="6">
    <source>
        <dbReference type="Proteomes" id="UP001231189"/>
    </source>
</evidence>
<dbReference type="EMBL" id="JAUUTY010000007">
    <property type="protein sequence ID" value="KAK1612464.1"/>
    <property type="molecule type" value="Genomic_DNA"/>
</dbReference>
<sequence length="364" mass="40467">MSMSALLSALRGAGRQQLSVSTVATRQTTGSHVLRIDGYTQVSKLVGKDKRMRLETISVGGHDWRINCYPNGYSWTKYEGSHISLFIKKASHREAEEDPTIKVEASILDQAGMPSYTKTIPEIRASACTHIHGFGWNRFISHKDLDEEKHLKDDCLAILFDLTVVTKECTEVALLPEPTVWAPASWPSELHGQLVEAIWNKEKPDVTIKVGGETFVAHRWMLEARSPVLKEDLSLTSDLHVANMDAEVFKTLLQFIYTDSPPLVEEATTPEKLLVAADRYRLDKLKLACEEALCRHVSLDSVAATLVLAERHCCPVLRGACMRFLSSPGNLEAVVASDGFELLKTGCPSALLELVVNKVMRQEQ</sequence>
<dbReference type="SMART" id="SM00225">
    <property type="entry name" value="BTB"/>
    <property type="match status" value="1"/>
</dbReference>
<evidence type="ECO:0008006" key="7">
    <source>
        <dbReference type="Google" id="ProtNLM"/>
    </source>
</evidence>
<organism evidence="5 6">
    <name type="scientific">Lolium multiflorum</name>
    <name type="common">Italian ryegrass</name>
    <name type="synonym">Lolium perenne subsp. multiflorum</name>
    <dbReference type="NCBI Taxonomy" id="4521"/>
    <lineage>
        <taxon>Eukaryota</taxon>
        <taxon>Viridiplantae</taxon>
        <taxon>Streptophyta</taxon>
        <taxon>Embryophyta</taxon>
        <taxon>Tracheophyta</taxon>
        <taxon>Spermatophyta</taxon>
        <taxon>Magnoliopsida</taxon>
        <taxon>Liliopsida</taxon>
        <taxon>Poales</taxon>
        <taxon>Poaceae</taxon>
        <taxon>BOP clade</taxon>
        <taxon>Pooideae</taxon>
        <taxon>Poodae</taxon>
        <taxon>Poeae</taxon>
        <taxon>Poeae Chloroplast Group 2 (Poeae type)</taxon>
        <taxon>Loliodinae</taxon>
        <taxon>Loliinae</taxon>
        <taxon>Lolium</taxon>
    </lineage>
</organism>
<dbReference type="InterPro" id="IPR045005">
    <property type="entry name" value="BPM1-6"/>
</dbReference>
<dbReference type="PROSITE" id="PS50097">
    <property type="entry name" value="BTB"/>
    <property type="match status" value="1"/>
</dbReference>
<dbReference type="Pfam" id="PF00651">
    <property type="entry name" value="BTB"/>
    <property type="match status" value="1"/>
</dbReference>
<evidence type="ECO:0000313" key="5">
    <source>
        <dbReference type="EMBL" id="KAK1612464.1"/>
    </source>
</evidence>
<dbReference type="SUPFAM" id="SSF54695">
    <property type="entry name" value="POZ domain"/>
    <property type="match status" value="1"/>
</dbReference>
<feature type="domain" description="MATH" evidence="4">
    <location>
        <begin position="29"/>
        <end position="162"/>
    </location>
</feature>
<dbReference type="InterPro" id="IPR008974">
    <property type="entry name" value="TRAF-like"/>
</dbReference>
<reference evidence="5" key="1">
    <citation type="submission" date="2023-07" db="EMBL/GenBank/DDBJ databases">
        <title>A chromosome-level genome assembly of Lolium multiflorum.</title>
        <authorList>
            <person name="Chen Y."/>
            <person name="Copetti D."/>
            <person name="Kolliker R."/>
            <person name="Studer B."/>
        </authorList>
    </citation>
    <scope>NUCLEOTIDE SEQUENCE</scope>
    <source>
        <strain evidence="5">02402/16</strain>
        <tissue evidence="5">Leaf</tissue>
    </source>
</reference>
<dbReference type="Pfam" id="PF24570">
    <property type="entry name" value="BACK_BPM_SPOP"/>
    <property type="match status" value="1"/>
</dbReference>
<proteinExistence type="inferred from homology"/>
<dbReference type="PANTHER" id="PTHR26379">
    <property type="entry name" value="BTB/POZ AND MATH DOMAIN-CONTAINING PROTEIN 1"/>
    <property type="match status" value="1"/>
</dbReference>
<evidence type="ECO:0000256" key="1">
    <source>
        <dbReference type="ARBA" id="ARBA00004906"/>
    </source>
</evidence>
<dbReference type="Gene3D" id="2.60.210.10">
    <property type="entry name" value="Apoptosis, Tumor Necrosis Factor Receptor Associated Protein 2, Chain A"/>
    <property type="match status" value="1"/>
</dbReference>
<name>A0AAD8R3W0_LOLMU</name>
<protein>
    <recommendedName>
        <fullName evidence="7">BTB domain-containing protein</fullName>
    </recommendedName>
</protein>
<dbReference type="InterPro" id="IPR011333">
    <property type="entry name" value="SKP1/BTB/POZ_sf"/>
</dbReference>
<dbReference type="Proteomes" id="UP001231189">
    <property type="component" value="Unassembled WGS sequence"/>
</dbReference>
<comment type="caution">
    <text evidence="5">The sequence shown here is derived from an EMBL/GenBank/DDBJ whole genome shotgun (WGS) entry which is preliminary data.</text>
</comment>
<dbReference type="InterPro" id="IPR056423">
    <property type="entry name" value="BACK_BPM_SPOP"/>
</dbReference>
<evidence type="ECO:0000259" key="3">
    <source>
        <dbReference type="PROSITE" id="PS50097"/>
    </source>
</evidence>
<gene>
    <name evidence="5" type="ORF">QYE76_036137</name>
</gene>